<dbReference type="EMBL" id="CP049871">
    <property type="protein sequence ID" value="QIL01437.1"/>
    <property type="molecule type" value="Genomic_DNA"/>
</dbReference>
<keyword evidence="3" id="KW-1185">Reference proteome</keyword>
<sequence>MKRFLLAAALALTLSACGPDSPLPAAEDATFDPIAFFTGRSHGEAKLDKLGSSPVRVTVDSLGRRRRDSLVLDQIIREGGKPPRVRRWTMRRVGSDSFKSTLTDADGPVQVWVHGPRAMIAYTMKNGMAVNQQLALQPDGRTVLNRLKVSKFGVDLAVLEERIAKADQPQLPSRSNPS</sequence>
<dbReference type="Pfam" id="PF12915">
    <property type="entry name" value="DUF3833"/>
    <property type="match status" value="1"/>
</dbReference>
<dbReference type="PROSITE" id="PS51257">
    <property type="entry name" value="PROKAR_LIPOPROTEIN"/>
    <property type="match status" value="1"/>
</dbReference>
<dbReference type="InterPro" id="IPR024409">
    <property type="entry name" value="DUF3833"/>
</dbReference>
<reference evidence="2 3" key="1">
    <citation type="submission" date="2020-03" db="EMBL/GenBank/DDBJ databases">
        <title>Sphingomonas sp. nov., isolated from fish.</title>
        <authorList>
            <person name="Hyun D.-W."/>
            <person name="Bae J.-W."/>
        </authorList>
    </citation>
    <scope>NUCLEOTIDE SEQUENCE [LARGE SCALE GENOMIC DNA]</scope>
    <source>
        <strain evidence="2 3">HDW15C</strain>
    </source>
</reference>
<dbReference type="RefSeq" id="WP_166091944.1">
    <property type="nucleotide sequence ID" value="NZ_CP049871.1"/>
</dbReference>
<keyword evidence="1" id="KW-0732">Signal</keyword>
<proteinExistence type="predicted"/>
<name>A0A6G7ZKB5_9SPHN</name>
<gene>
    <name evidence="2" type="ORF">G7078_00620</name>
</gene>
<feature type="signal peptide" evidence="1">
    <location>
        <begin position="1"/>
        <end position="25"/>
    </location>
</feature>
<dbReference type="Proteomes" id="UP000502502">
    <property type="component" value="Chromosome"/>
</dbReference>
<evidence type="ECO:0000256" key="1">
    <source>
        <dbReference type="SAM" id="SignalP"/>
    </source>
</evidence>
<evidence type="ECO:0000313" key="3">
    <source>
        <dbReference type="Proteomes" id="UP000502502"/>
    </source>
</evidence>
<dbReference type="AlphaFoldDB" id="A0A6G7ZKB5"/>
<dbReference type="KEGG" id="ssin:G7078_00620"/>
<organism evidence="2 3">
    <name type="scientific">Sphingomonas sinipercae</name>
    <dbReference type="NCBI Taxonomy" id="2714944"/>
    <lineage>
        <taxon>Bacteria</taxon>
        <taxon>Pseudomonadati</taxon>
        <taxon>Pseudomonadota</taxon>
        <taxon>Alphaproteobacteria</taxon>
        <taxon>Sphingomonadales</taxon>
        <taxon>Sphingomonadaceae</taxon>
        <taxon>Sphingomonas</taxon>
    </lineage>
</organism>
<protein>
    <submittedName>
        <fullName evidence="2">DUF3833 domain-containing protein</fullName>
    </submittedName>
</protein>
<feature type="chain" id="PRO_5026329558" evidence="1">
    <location>
        <begin position="26"/>
        <end position="178"/>
    </location>
</feature>
<accession>A0A6G7ZKB5</accession>
<evidence type="ECO:0000313" key="2">
    <source>
        <dbReference type="EMBL" id="QIL01437.1"/>
    </source>
</evidence>